<sequence>MSNSILASLTPYSGRLLTRQKPVSGWQIIPITDGLLALFDPCRICFPGGETNNFVTSSDNHGTVLHWPTTVSPSGVRDR</sequence>
<evidence type="ECO:0000313" key="2">
    <source>
        <dbReference type="Proteomes" id="UP000186914"/>
    </source>
</evidence>
<gene>
    <name evidence="1" type="ORF">SAMN05421858_3701</name>
</gene>
<accession>A0A1N7DKU5</accession>
<keyword evidence="2" id="KW-1185">Reference proteome</keyword>
<dbReference type="EMBL" id="FTNO01000004">
    <property type="protein sequence ID" value="SIR76365.1"/>
    <property type="molecule type" value="Genomic_DNA"/>
</dbReference>
<name>A0A1N7DKU5_9EURY</name>
<organism evidence="1 2">
    <name type="scientific">Haladaptatus litoreus</name>
    <dbReference type="NCBI Taxonomy" id="553468"/>
    <lineage>
        <taxon>Archaea</taxon>
        <taxon>Methanobacteriati</taxon>
        <taxon>Methanobacteriota</taxon>
        <taxon>Stenosarchaea group</taxon>
        <taxon>Halobacteria</taxon>
        <taxon>Halobacteriales</taxon>
        <taxon>Haladaptataceae</taxon>
        <taxon>Haladaptatus</taxon>
    </lineage>
</organism>
<protein>
    <submittedName>
        <fullName evidence="1">Uncharacterized protein</fullName>
    </submittedName>
</protein>
<dbReference type="AlphaFoldDB" id="A0A1N7DKU5"/>
<reference evidence="2" key="1">
    <citation type="submission" date="2017-01" db="EMBL/GenBank/DDBJ databases">
        <authorList>
            <person name="Varghese N."/>
            <person name="Submissions S."/>
        </authorList>
    </citation>
    <scope>NUCLEOTIDE SEQUENCE [LARGE SCALE GENOMIC DNA]</scope>
    <source>
        <strain evidence="2">CGMCC 1.7737</strain>
    </source>
</reference>
<dbReference type="Proteomes" id="UP000186914">
    <property type="component" value="Unassembled WGS sequence"/>
</dbReference>
<evidence type="ECO:0000313" key="1">
    <source>
        <dbReference type="EMBL" id="SIR76365.1"/>
    </source>
</evidence>
<proteinExistence type="predicted"/>